<proteinExistence type="predicted"/>
<name>A0ABS2BNG8_9NEIS</name>
<keyword evidence="2" id="KW-0012">Acyltransferase</keyword>
<dbReference type="Pfam" id="PF00583">
    <property type="entry name" value="Acetyltransf_1"/>
    <property type="match status" value="1"/>
</dbReference>
<gene>
    <name evidence="4" type="ORF">JMJ54_15115</name>
</gene>
<dbReference type="EMBL" id="JAESND010000008">
    <property type="protein sequence ID" value="MBM3117166.1"/>
    <property type="molecule type" value="Genomic_DNA"/>
</dbReference>
<comment type="caution">
    <text evidence="4">The sequence shown here is derived from an EMBL/GenBank/DDBJ whole genome shotgun (WGS) entry which is preliminary data.</text>
</comment>
<keyword evidence="5" id="KW-1185">Reference proteome</keyword>
<evidence type="ECO:0000313" key="4">
    <source>
        <dbReference type="EMBL" id="MBM3117166.1"/>
    </source>
</evidence>
<dbReference type="RefSeq" id="WP_203539386.1">
    <property type="nucleotide sequence ID" value="NZ_JAESND010000008.1"/>
</dbReference>
<sequence>MDARVRRLGDDDVSSLVGAFIATFNAAPWHDEWQQGTAQAYLTGLRAHPAGYGWVIERDGVLLGAALGHVRRWWGGDELFVDEFFIHADCQRQGLGRQLLDALEDDLRTAGIGAVTLLTARSTPAEDFYLAGGYHGKPDLRFMAKAL</sequence>
<feature type="domain" description="N-acetyltransferase" evidence="3">
    <location>
        <begin position="3"/>
        <end position="147"/>
    </location>
</feature>
<dbReference type="PANTHER" id="PTHR43877">
    <property type="entry name" value="AMINOALKYLPHOSPHONATE N-ACETYLTRANSFERASE-RELATED-RELATED"/>
    <property type="match status" value="1"/>
</dbReference>
<dbReference type="PROSITE" id="PS51186">
    <property type="entry name" value="GNAT"/>
    <property type="match status" value="1"/>
</dbReference>
<dbReference type="SUPFAM" id="SSF55729">
    <property type="entry name" value="Acyl-CoA N-acyltransferases (Nat)"/>
    <property type="match status" value="1"/>
</dbReference>
<evidence type="ECO:0000256" key="2">
    <source>
        <dbReference type="ARBA" id="ARBA00023315"/>
    </source>
</evidence>
<evidence type="ECO:0000259" key="3">
    <source>
        <dbReference type="PROSITE" id="PS51186"/>
    </source>
</evidence>
<accession>A0ABS2BNG8</accession>
<dbReference type="InterPro" id="IPR000182">
    <property type="entry name" value="GNAT_dom"/>
</dbReference>
<evidence type="ECO:0000313" key="5">
    <source>
        <dbReference type="Proteomes" id="UP000809431"/>
    </source>
</evidence>
<dbReference type="CDD" id="cd04301">
    <property type="entry name" value="NAT_SF"/>
    <property type="match status" value="1"/>
</dbReference>
<dbReference type="InterPro" id="IPR016181">
    <property type="entry name" value="Acyl_CoA_acyltransferase"/>
</dbReference>
<dbReference type="Proteomes" id="UP000809431">
    <property type="component" value="Unassembled WGS sequence"/>
</dbReference>
<keyword evidence="1" id="KW-0808">Transferase</keyword>
<reference evidence="4 5" key="1">
    <citation type="submission" date="2021-01" db="EMBL/GenBank/DDBJ databases">
        <title>Draft Genome Sequence and Polyhydroxyalkanoate Biosynthetic Potential of Jeongeupia naejangsanensis Type Strain DSM 24253.</title>
        <authorList>
            <person name="Turrini P."/>
            <person name="Artuso I."/>
            <person name="Lugli G.A."/>
            <person name="Frangipani E."/>
            <person name="Ventura M."/>
            <person name="Visca P."/>
        </authorList>
    </citation>
    <scope>NUCLEOTIDE SEQUENCE [LARGE SCALE GENOMIC DNA]</scope>
    <source>
        <strain evidence="4 5">DSM 24253</strain>
    </source>
</reference>
<dbReference type="InterPro" id="IPR050832">
    <property type="entry name" value="Bact_Acetyltransf"/>
</dbReference>
<protein>
    <submittedName>
        <fullName evidence="4">GNAT family N-acetyltransferase</fullName>
    </submittedName>
</protein>
<dbReference type="Gene3D" id="3.40.630.30">
    <property type="match status" value="1"/>
</dbReference>
<organism evidence="4 5">
    <name type="scientific">Jeongeupia naejangsanensis</name>
    <dbReference type="NCBI Taxonomy" id="613195"/>
    <lineage>
        <taxon>Bacteria</taxon>
        <taxon>Pseudomonadati</taxon>
        <taxon>Pseudomonadota</taxon>
        <taxon>Betaproteobacteria</taxon>
        <taxon>Neisseriales</taxon>
        <taxon>Chitinibacteraceae</taxon>
        <taxon>Jeongeupia</taxon>
    </lineage>
</organism>
<evidence type="ECO:0000256" key="1">
    <source>
        <dbReference type="ARBA" id="ARBA00022679"/>
    </source>
</evidence>